<evidence type="ECO:0000256" key="8">
    <source>
        <dbReference type="RuleBase" id="RU363041"/>
    </source>
</evidence>
<evidence type="ECO:0000256" key="6">
    <source>
        <dbReference type="ARBA" id="ARBA00022989"/>
    </source>
</evidence>
<keyword evidence="7 8" id="KW-0472">Membrane</keyword>
<evidence type="ECO:0000313" key="10">
    <source>
        <dbReference type="Proteomes" id="UP000017819"/>
    </source>
</evidence>
<feature type="transmembrane region" description="Helical" evidence="8">
    <location>
        <begin position="221"/>
        <end position="242"/>
    </location>
</feature>
<dbReference type="PANTHER" id="PTHR30269">
    <property type="entry name" value="TRANSMEMBRANE PROTEIN YFCA"/>
    <property type="match status" value="1"/>
</dbReference>
<protein>
    <recommendedName>
        <fullName evidence="8">Probable membrane transporter protein</fullName>
    </recommendedName>
</protein>
<feature type="transmembrane region" description="Helical" evidence="8">
    <location>
        <begin position="28"/>
        <end position="55"/>
    </location>
</feature>
<accession>V4RNL1</accession>
<name>V4RNL1_9HYPH</name>
<dbReference type="PANTHER" id="PTHR30269:SF32">
    <property type="entry name" value="MEMBRANE TRANSPORTER PROTEIN-RELATED"/>
    <property type="match status" value="1"/>
</dbReference>
<keyword evidence="6 8" id="KW-1133">Transmembrane helix</keyword>
<keyword evidence="3" id="KW-0813">Transport</keyword>
<evidence type="ECO:0000256" key="2">
    <source>
        <dbReference type="ARBA" id="ARBA00009142"/>
    </source>
</evidence>
<feature type="transmembrane region" description="Helical" evidence="8">
    <location>
        <begin position="193"/>
        <end position="209"/>
    </location>
</feature>
<dbReference type="AlphaFoldDB" id="V4RNL1"/>
<organism evidence="9 10">
    <name type="scientific">Lutibaculum baratangense AMV1</name>
    <dbReference type="NCBI Taxonomy" id="631454"/>
    <lineage>
        <taxon>Bacteria</taxon>
        <taxon>Pseudomonadati</taxon>
        <taxon>Pseudomonadota</taxon>
        <taxon>Alphaproteobacteria</taxon>
        <taxon>Hyphomicrobiales</taxon>
        <taxon>Tepidamorphaceae</taxon>
        <taxon>Lutibaculum</taxon>
    </lineage>
</organism>
<evidence type="ECO:0000256" key="5">
    <source>
        <dbReference type="ARBA" id="ARBA00022692"/>
    </source>
</evidence>
<evidence type="ECO:0000256" key="7">
    <source>
        <dbReference type="ARBA" id="ARBA00023136"/>
    </source>
</evidence>
<gene>
    <name evidence="9" type="ORF">N177_0643</name>
</gene>
<feature type="transmembrane region" description="Helical" evidence="8">
    <location>
        <begin position="67"/>
        <end position="89"/>
    </location>
</feature>
<proteinExistence type="inferred from homology"/>
<dbReference type="EMBL" id="AWXZ01000013">
    <property type="protein sequence ID" value="ESR26859.1"/>
    <property type="molecule type" value="Genomic_DNA"/>
</dbReference>
<keyword evidence="10" id="KW-1185">Reference proteome</keyword>
<evidence type="ECO:0000256" key="3">
    <source>
        <dbReference type="ARBA" id="ARBA00022448"/>
    </source>
</evidence>
<comment type="similarity">
    <text evidence="2 8">Belongs to the 4-toluene sulfonate uptake permease (TSUP) (TC 2.A.102) family.</text>
</comment>
<dbReference type="eggNOG" id="COG0730">
    <property type="taxonomic scope" value="Bacteria"/>
</dbReference>
<dbReference type="InterPro" id="IPR002781">
    <property type="entry name" value="TM_pro_TauE-like"/>
</dbReference>
<dbReference type="STRING" id="631454.N177_0643"/>
<feature type="transmembrane region" description="Helical" evidence="8">
    <location>
        <begin position="163"/>
        <end position="187"/>
    </location>
</feature>
<keyword evidence="4 8" id="KW-1003">Cell membrane</keyword>
<evidence type="ECO:0000256" key="4">
    <source>
        <dbReference type="ARBA" id="ARBA00022475"/>
    </source>
</evidence>
<sequence>MILALVVGLLLAGSIIKGVIGLGMPMIAIPVLTLFIGLPQAVAIVALPVAAANGWQCWQFRKSGRTLPFLSPFLITGSLGLLAGTVFLATAPSTLLEIGLASVVMIYLVLRAMHPDFIMSRGTGRRLAPAIGLGSGLLHGATGISAPIGITYFHSMKLERPEFIFATGAMFLLYASMQVPLLGWAGFLSGTNLIYGLFAIPTSAVGLYIGNRIGRHMNPVLFDRLVLLVLCLTAGLLMWRGLSDIVT</sequence>
<reference evidence="9 10" key="1">
    <citation type="journal article" date="2014" name="Genome Announc.">
        <title>Draft Genome Sequence of Lutibaculum baratangense Strain AMV1T, Isolated from a Mud Volcano in Andamans, India.</title>
        <authorList>
            <person name="Singh A."/>
            <person name="Sreenivas A."/>
            <person name="Sathyanarayana Reddy G."/>
            <person name="Pinnaka A.K."/>
            <person name="Shivaji S."/>
        </authorList>
    </citation>
    <scope>NUCLEOTIDE SEQUENCE [LARGE SCALE GENOMIC DNA]</scope>
    <source>
        <strain evidence="9 10">AMV1</strain>
    </source>
</reference>
<comment type="subcellular location">
    <subcellularLocation>
        <location evidence="1 8">Cell membrane</location>
        <topology evidence="1 8">Multi-pass membrane protein</topology>
    </subcellularLocation>
</comment>
<evidence type="ECO:0000256" key="1">
    <source>
        <dbReference type="ARBA" id="ARBA00004651"/>
    </source>
</evidence>
<dbReference type="InterPro" id="IPR052017">
    <property type="entry name" value="TSUP"/>
</dbReference>
<feature type="transmembrane region" description="Helical" evidence="8">
    <location>
        <begin position="95"/>
        <end position="113"/>
    </location>
</feature>
<dbReference type="Pfam" id="PF01925">
    <property type="entry name" value="TauE"/>
    <property type="match status" value="1"/>
</dbReference>
<keyword evidence="5 8" id="KW-0812">Transmembrane</keyword>
<dbReference type="GO" id="GO:0005886">
    <property type="term" value="C:plasma membrane"/>
    <property type="evidence" value="ECO:0007669"/>
    <property type="project" value="UniProtKB-SubCell"/>
</dbReference>
<dbReference type="Proteomes" id="UP000017819">
    <property type="component" value="Unassembled WGS sequence"/>
</dbReference>
<comment type="caution">
    <text evidence="9">The sequence shown here is derived from an EMBL/GenBank/DDBJ whole genome shotgun (WGS) entry which is preliminary data.</text>
</comment>
<evidence type="ECO:0000313" key="9">
    <source>
        <dbReference type="EMBL" id="ESR26859.1"/>
    </source>
</evidence>